<evidence type="ECO:0000313" key="2">
    <source>
        <dbReference type="EMBL" id="TMV11599.1"/>
    </source>
</evidence>
<accession>A0ABY2X743</accession>
<dbReference type="PANTHER" id="PTHR43102">
    <property type="entry name" value="SLR1143 PROTEIN"/>
    <property type="match status" value="1"/>
</dbReference>
<feature type="domain" description="GAF" evidence="1">
    <location>
        <begin position="29"/>
        <end position="171"/>
    </location>
</feature>
<organism evidence="2 3">
    <name type="scientific">Arenibacterium halophilum</name>
    <dbReference type="NCBI Taxonomy" id="2583821"/>
    <lineage>
        <taxon>Bacteria</taxon>
        <taxon>Pseudomonadati</taxon>
        <taxon>Pseudomonadota</taxon>
        <taxon>Alphaproteobacteria</taxon>
        <taxon>Rhodobacterales</taxon>
        <taxon>Paracoccaceae</taxon>
        <taxon>Arenibacterium</taxon>
    </lineage>
</organism>
<dbReference type="Proteomes" id="UP001191082">
    <property type="component" value="Unassembled WGS sequence"/>
</dbReference>
<sequence>MGLELIADPHSDQAGRLATLQSLDILDTEAEAEFDEVVALASRICETPISLISLVAEDRQWFKARVGMADPETGLDKSICAHAILEDGFFEVEDTRNDPRTVSNPLVAGEPNLRFYAGAPLVAEDGLPMGMLCVLDDKPRKLTELQRDTLRVLARQVMRQIELKQALKQQETLRAEMDHRVKNSLQTIASFVRLYARGVSDPAAKPALEAIQRRIDATGALHEELQNSVTGSVVNIQTFLSRVCSHLQAAAGGQVVIVQSCEAFHLSHDQASAIGMIVSEFAANSLKHGFPEGAAGEIAIAIEKTVDGHQLICRDNGLGSNGAALVAPPSRIGGLGQSLMQAAAAQLGGELETTLSAGGSYLKVAF</sequence>
<dbReference type="Gene3D" id="3.30.565.10">
    <property type="entry name" value="Histidine kinase-like ATPase, C-terminal domain"/>
    <property type="match status" value="1"/>
</dbReference>
<proteinExistence type="predicted"/>
<dbReference type="SMART" id="SM00065">
    <property type="entry name" value="GAF"/>
    <property type="match status" value="1"/>
</dbReference>
<dbReference type="InterPro" id="IPR011495">
    <property type="entry name" value="Sig_transdc_His_kin_sub2_dim/P"/>
</dbReference>
<dbReference type="InterPro" id="IPR036890">
    <property type="entry name" value="HATPase_C_sf"/>
</dbReference>
<dbReference type="Pfam" id="PF07568">
    <property type="entry name" value="HisKA_2"/>
    <property type="match status" value="1"/>
</dbReference>
<comment type="caution">
    <text evidence="2">The sequence shown here is derived from an EMBL/GenBank/DDBJ whole genome shotgun (WGS) entry which is preliminary data.</text>
</comment>
<dbReference type="SUPFAM" id="SSF55781">
    <property type="entry name" value="GAF domain-like"/>
    <property type="match status" value="1"/>
</dbReference>
<dbReference type="Pfam" id="PF01590">
    <property type="entry name" value="GAF"/>
    <property type="match status" value="1"/>
</dbReference>
<dbReference type="Pfam" id="PF13581">
    <property type="entry name" value="HATPase_c_2"/>
    <property type="match status" value="1"/>
</dbReference>
<dbReference type="InterPro" id="IPR029016">
    <property type="entry name" value="GAF-like_dom_sf"/>
</dbReference>
<dbReference type="PANTHER" id="PTHR43102:SF2">
    <property type="entry name" value="GAF DOMAIN-CONTAINING PROTEIN"/>
    <property type="match status" value="1"/>
</dbReference>
<keyword evidence="3" id="KW-1185">Reference proteome</keyword>
<gene>
    <name evidence="2" type="ORF">FGK64_15090</name>
</gene>
<dbReference type="InterPro" id="IPR003018">
    <property type="entry name" value="GAF"/>
</dbReference>
<dbReference type="SUPFAM" id="SSF55874">
    <property type="entry name" value="ATPase domain of HSP90 chaperone/DNA topoisomerase II/histidine kinase"/>
    <property type="match status" value="1"/>
</dbReference>
<dbReference type="Gene3D" id="3.30.450.40">
    <property type="match status" value="1"/>
</dbReference>
<evidence type="ECO:0000313" key="3">
    <source>
        <dbReference type="Proteomes" id="UP001191082"/>
    </source>
</evidence>
<dbReference type="InterPro" id="IPR003594">
    <property type="entry name" value="HATPase_dom"/>
</dbReference>
<evidence type="ECO:0000259" key="1">
    <source>
        <dbReference type="SMART" id="SM00065"/>
    </source>
</evidence>
<reference evidence="2 3" key="1">
    <citation type="submission" date="2019-05" db="EMBL/GenBank/DDBJ databases">
        <title>Marivita sp. nov. isolated from sea sediment.</title>
        <authorList>
            <person name="Kim W."/>
        </authorList>
    </citation>
    <scope>NUCLEOTIDE SEQUENCE [LARGE SCALE GENOMIC DNA]</scope>
    <source>
        <strain evidence="2 3">CAU 1492</strain>
    </source>
</reference>
<name>A0ABY2X743_9RHOB</name>
<protein>
    <submittedName>
        <fullName evidence="2">GAF domain-containing protein</fullName>
    </submittedName>
</protein>
<dbReference type="EMBL" id="VCPC01000003">
    <property type="protein sequence ID" value="TMV11599.1"/>
    <property type="molecule type" value="Genomic_DNA"/>
</dbReference>